<dbReference type="PROSITE" id="PS00041">
    <property type="entry name" value="HTH_ARAC_FAMILY_1"/>
    <property type="match status" value="1"/>
</dbReference>
<dbReference type="SUPFAM" id="SSF46689">
    <property type="entry name" value="Homeodomain-like"/>
    <property type="match status" value="2"/>
</dbReference>
<dbReference type="Proteomes" id="UP000194903">
    <property type="component" value="Unassembled WGS sequence"/>
</dbReference>
<evidence type="ECO:0000256" key="1">
    <source>
        <dbReference type="ARBA" id="ARBA00023015"/>
    </source>
</evidence>
<name>A0A252F3K7_9FIRM</name>
<keyword evidence="3" id="KW-0804">Transcription</keyword>
<keyword evidence="2" id="KW-0238">DNA-binding</keyword>
<dbReference type="SMART" id="SM00342">
    <property type="entry name" value="HTH_ARAC"/>
    <property type="match status" value="1"/>
</dbReference>
<sequence>MKNTSIDFVYQFLKINHIPVRFIQPPCDNLTWLDMGLRESILHSDVSSSTDELNHWLATLQKNKIYHTTDDFQCNYTLIRLPDSDEMLVCGPVLFEEIRAARLTQICDKLNVPEELRDQIRDYYYRVVFIPAQTLYLSVFTILGNQLFGENNYEAIYSDFGSMKELFQSYEYYYRVPDKPFLSIQMIEERYELENATLNAVANGNESKALASCARWTAHVIPQRLANELRDSKDYMITLNTLLRKTVEQAGVHPIHIDSVSNRNIQLIEQLSSIEQCRSFRSKMIRSYCLLVRKHNLKDYSLLTQKIITYVDTELCADLSLKALSERLSVNASYLSTLFKKEMGMSLTDFVNHRRISHAQKLLISTEMPIKSVALKCGIPDVYYFSRLFKRITGTTPKAYRNNTNSFEQYQEMASPSAGNPDSSDFH</sequence>
<comment type="caution">
    <text evidence="5">The sequence shown here is derived from an EMBL/GenBank/DDBJ whole genome shotgun (WGS) entry which is preliminary data.</text>
</comment>
<evidence type="ECO:0000256" key="3">
    <source>
        <dbReference type="ARBA" id="ARBA00023163"/>
    </source>
</evidence>
<dbReference type="AlphaFoldDB" id="A0A252F3K7"/>
<dbReference type="PANTHER" id="PTHR43280">
    <property type="entry name" value="ARAC-FAMILY TRANSCRIPTIONAL REGULATOR"/>
    <property type="match status" value="1"/>
</dbReference>
<proteinExistence type="predicted"/>
<dbReference type="GO" id="GO:0003700">
    <property type="term" value="F:DNA-binding transcription factor activity"/>
    <property type="evidence" value="ECO:0007669"/>
    <property type="project" value="InterPro"/>
</dbReference>
<organism evidence="5 6">
    <name type="scientific">Butyricicoccus porcorum</name>
    <dbReference type="NCBI Taxonomy" id="1945634"/>
    <lineage>
        <taxon>Bacteria</taxon>
        <taxon>Bacillati</taxon>
        <taxon>Bacillota</taxon>
        <taxon>Clostridia</taxon>
        <taxon>Eubacteriales</taxon>
        <taxon>Butyricicoccaceae</taxon>
        <taxon>Butyricicoccus</taxon>
    </lineage>
</organism>
<dbReference type="PANTHER" id="PTHR43280:SF28">
    <property type="entry name" value="HTH-TYPE TRANSCRIPTIONAL ACTIVATOR RHAS"/>
    <property type="match status" value="1"/>
</dbReference>
<dbReference type="OrthoDB" id="1934152at2"/>
<dbReference type="EMBL" id="NHOC01000007">
    <property type="protein sequence ID" value="OUM20200.1"/>
    <property type="molecule type" value="Genomic_DNA"/>
</dbReference>
<dbReference type="InterPro" id="IPR018062">
    <property type="entry name" value="HTH_AraC-typ_CS"/>
</dbReference>
<protein>
    <recommendedName>
        <fullName evidence="4">HTH araC/xylS-type domain-containing protein</fullName>
    </recommendedName>
</protein>
<keyword evidence="6" id="KW-1185">Reference proteome</keyword>
<dbReference type="RefSeq" id="WP_087020304.1">
    <property type="nucleotide sequence ID" value="NZ_CP178353.1"/>
</dbReference>
<evidence type="ECO:0000313" key="5">
    <source>
        <dbReference type="EMBL" id="OUM20200.1"/>
    </source>
</evidence>
<feature type="domain" description="HTH araC/xylS-type" evidence="4">
    <location>
        <begin position="305"/>
        <end position="403"/>
    </location>
</feature>
<evidence type="ECO:0000256" key="2">
    <source>
        <dbReference type="ARBA" id="ARBA00023125"/>
    </source>
</evidence>
<evidence type="ECO:0000313" key="6">
    <source>
        <dbReference type="Proteomes" id="UP000194903"/>
    </source>
</evidence>
<gene>
    <name evidence="5" type="ORF">CBW42_09130</name>
</gene>
<dbReference type="InterPro" id="IPR018060">
    <property type="entry name" value="HTH_AraC"/>
</dbReference>
<evidence type="ECO:0000259" key="4">
    <source>
        <dbReference type="PROSITE" id="PS01124"/>
    </source>
</evidence>
<keyword evidence="1" id="KW-0805">Transcription regulation</keyword>
<dbReference type="Pfam" id="PF12833">
    <property type="entry name" value="HTH_18"/>
    <property type="match status" value="1"/>
</dbReference>
<dbReference type="InterPro" id="IPR009057">
    <property type="entry name" value="Homeodomain-like_sf"/>
</dbReference>
<reference evidence="5 6" key="1">
    <citation type="submission" date="2017-05" db="EMBL/GenBank/DDBJ databases">
        <title>Butyricicoccus porcorum sp. nov. a butyrate-producing bacterium from the swine intestinal tract.</title>
        <authorList>
            <person name="Trachsel J."/>
            <person name="Humphrey S."/>
            <person name="Allen H.K."/>
        </authorList>
    </citation>
    <scope>NUCLEOTIDE SEQUENCE [LARGE SCALE GENOMIC DNA]</scope>
    <source>
        <strain evidence="5">BB10</strain>
    </source>
</reference>
<accession>A0A252F3K7</accession>
<dbReference type="Gene3D" id="1.10.10.60">
    <property type="entry name" value="Homeodomain-like"/>
    <property type="match status" value="2"/>
</dbReference>
<dbReference type="GO" id="GO:0043565">
    <property type="term" value="F:sequence-specific DNA binding"/>
    <property type="evidence" value="ECO:0007669"/>
    <property type="project" value="InterPro"/>
</dbReference>
<dbReference type="PROSITE" id="PS01124">
    <property type="entry name" value="HTH_ARAC_FAMILY_2"/>
    <property type="match status" value="1"/>
</dbReference>